<dbReference type="PROSITE" id="PS50862">
    <property type="entry name" value="AA_TRNA_LIGASE_II"/>
    <property type="match status" value="1"/>
</dbReference>
<dbReference type="PRINTS" id="PR00982">
    <property type="entry name" value="TRNASYNTHLYS"/>
</dbReference>
<dbReference type="InterPro" id="IPR018149">
    <property type="entry name" value="Lys-tRNA-synth_II_C"/>
</dbReference>
<dbReference type="OrthoDB" id="9801152at2"/>
<evidence type="ECO:0000256" key="1">
    <source>
        <dbReference type="ARBA" id="ARBA00022598"/>
    </source>
</evidence>
<evidence type="ECO:0000313" key="6">
    <source>
        <dbReference type="Proteomes" id="UP000478183"/>
    </source>
</evidence>
<dbReference type="GO" id="GO:0000049">
    <property type="term" value="F:tRNA binding"/>
    <property type="evidence" value="ECO:0007669"/>
    <property type="project" value="TreeGrafter"/>
</dbReference>
<dbReference type="EMBL" id="WMIE01000001">
    <property type="protein sequence ID" value="MTH77033.1"/>
    <property type="molecule type" value="Genomic_DNA"/>
</dbReference>
<dbReference type="InterPro" id="IPR045864">
    <property type="entry name" value="aa-tRNA-synth_II/BPL/LPL"/>
</dbReference>
<evidence type="ECO:0000259" key="4">
    <source>
        <dbReference type="PROSITE" id="PS50862"/>
    </source>
</evidence>
<dbReference type="Pfam" id="PF00152">
    <property type="entry name" value="tRNA-synt_2"/>
    <property type="match status" value="1"/>
</dbReference>
<protein>
    <submittedName>
        <fullName evidence="5">EF-P lysine aminoacylase GenX</fullName>
    </submittedName>
</protein>
<evidence type="ECO:0000256" key="3">
    <source>
        <dbReference type="ARBA" id="ARBA00022840"/>
    </source>
</evidence>
<dbReference type="RefSeq" id="WP_155094353.1">
    <property type="nucleotide sequence ID" value="NZ_WMIE01000001.1"/>
</dbReference>
<keyword evidence="1" id="KW-0436">Ligase</keyword>
<keyword evidence="2" id="KW-0547">Nucleotide-binding</keyword>
<accession>A0A6L6J4M4</accession>
<comment type="caution">
    <text evidence="5">The sequence shown here is derived from an EMBL/GenBank/DDBJ whole genome shotgun (WGS) entry which is preliminary data.</text>
</comment>
<dbReference type="GO" id="GO:0005829">
    <property type="term" value="C:cytosol"/>
    <property type="evidence" value="ECO:0007669"/>
    <property type="project" value="TreeGrafter"/>
</dbReference>
<dbReference type="PANTHER" id="PTHR42918:SF6">
    <property type="entry name" value="ELONGATION FACTOR P--(R)-BETA-LYSINE LIGASE"/>
    <property type="match status" value="1"/>
</dbReference>
<sequence length="348" mass="39406">MKTPQGSPWWNPERHAERRALLLARNRTQAAIRDWLTQRDFIEIDPAALAVSPGNEAHLHGFATDMIGNDGVSRPMYLHTSPEFAMKKLLAAGEERIFAFSHVWRNRERTHLHSPEFTMLEWYRSGEDYRSLFDDCANYLRLAAQSAGADILRFRDRTCDPYDDPDVMSVAEAFREYAGIDLLATCDGAETDAPALRDQAQARGIRLGGDDGWSDMLSRILVEKVEPHLGHGRPLILDRYPSAEAALARRTKDDDREAERFELYACGVELANGFGELTDPIEQRRRFQLEMEEKRRVYGETYPLDEDFLAALAFMPAASGCALGFDRLVMLATGAPRIDEVIWTPIAD</sequence>
<reference evidence="5 6" key="1">
    <citation type="submission" date="2019-11" db="EMBL/GenBank/DDBJ databases">
        <authorList>
            <person name="Dong K."/>
        </authorList>
    </citation>
    <scope>NUCLEOTIDE SEQUENCE [LARGE SCALE GENOMIC DNA]</scope>
    <source>
        <strain evidence="5 6">NBRC 111993</strain>
    </source>
</reference>
<dbReference type="SUPFAM" id="SSF55681">
    <property type="entry name" value="Class II aaRS and biotin synthetases"/>
    <property type="match status" value="1"/>
</dbReference>
<proteinExistence type="predicted"/>
<dbReference type="GO" id="GO:0006430">
    <property type="term" value="P:lysyl-tRNA aminoacylation"/>
    <property type="evidence" value="ECO:0007669"/>
    <property type="project" value="InterPro"/>
</dbReference>
<dbReference type="InterPro" id="IPR006195">
    <property type="entry name" value="aa-tRNA-synth_II"/>
</dbReference>
<evidence type="ECO:0000313" key="5">
    <source>
        <dbReference type="EMBL" id="MTH77033.1"/>
    </source>
</evidence>
<keyword evidence="3" id="KW-0067">ATP-binding</keyword>
<evidence type="ECO:0000256" key="2">
    <source>
        <dbReference type="ARBA" id="ARBA00022741"/>
    </source>
</evidence>
<gene>
    <name evidence="5" type="primary">genX</name>
    <name evidence="5" type="ORF">GL286_04735</name>
</gene>
<dbReference type="PANTHER" id="PTHR42918">
    <property type="entry name" value="LYSYL-TRNA SYNTHETASE"/>
    <property type="match status" value="1"/>
</dbReference>
<dbReference type="GO" id="GO:0005524">
    <property type="term" value="F:ATP binding"/>
    <property type="evidence" value="ECO:0007669"/>
    <property type="project" value="UniProtKB-KW"/>
</dbReference>
<dbReference type="InterPro" id="IPR004364">
    <property type="entry name" value="Aa-tRNA-synt_II"/>
</dbReference>
<dbReference type="AlphaFoldDB" id="A0A6L6J4M4"/>
<dbReference type="GO" id="GO:0004824">
    <property type="term" value="F:lysine-tRNA ligase activity"/>
    <property type="evidence" value="ECO:0007669"/>
    <property type="project" value="InterPro"/>
</dbReference>
<organism evidence="5 6">
    <name type="scientific">Paracoccus aestuariivivens</name>
    <dbReference type="NCBI Taxonomy" id="1820333"/>
    <lineage>
        <taxon>Bacteria</taxon>
        <taxon>Pseudomonadati</taxon>
        <taxon>Pseudomonadota</taxon>
        <taxon>Alphaproteobacteria</taxon>
        <taxon>Rhodobacterales</taxon>
        <taxon>Paracoccaceae</taxon>
        <taxon>Paracoccus</taxon>
    </lineage>
</organism>
<dbReference type="Gene3D" id="3.30.930.10">
    <property type="entry name" value="Bira Bifunctional Protein, Domain 2"/>
    <property type="match status" value="1"/>
</dbReference>
<dbReference type="Proteomes" id="UP000478183">
    <property type="component" value="Unassembled WGS sequence"/>
</dbReference>
<dbReference type="InterPro" id="IPR004525">
    <property type="entry name" value="EpmA"/>
</dbReference>
<keyword evidence="6" id="KW-1185">Reference proteome</keyword>
<name>A0A6L6J4M4_9RHOB</name>
<feature type="domain" description="Aminoacyl-transfer RNA synthetases class-II family profile" evidence="4">
    <location>
        <begin position="25"/>
        <end position="345"/>
    </location>
</feature>
<dbReference type="NCBIfam" id="TIGR00462">
    <property type="entry name" value="genX"/>
    <property type="match status" value="1"/>
</dbReference>